<dbReference type="OrthoDB" id="3232670at2759"/>
<dbReference type="AlphaFoldDB" id="R7SZY8"/>
<feature type="region of interest" description="Disordered" evidence="1">
    <location>
        <begin position="258"/>
        <end position="280"/>
    </location>
</feature>
<dbReference type="KEGG" id="dsq:DICSQDRAFT_136533"/>
<evidence type="ECO:0000256" key="1">
    <source>
        <dbReference type="SAM" id="MobiDB-lite"/>
    </source>
</evidence>
<dbReference type="GeneID" id="18835487"/>
<accession>R7SZY8</accession>
<reference evidence="2 3" key="1">
    <citation type="journal article" date="2012" name="Science">
        <title>The Paleozoic origin of enzymatic lignin decomposition reconstructed from 31 fungal genomes.</title>
        <authorList>
            <person name="Floudas D."/>
            <person name="Binder M."/>
            <person name="Riley R."/>
            <person name="Barry K."/>
            <person name="Blanchette R.A."/>
            <person name="Henrissat B."/>
            <person name="Martinez A.T."/>
            <person name="Otillar R."/>
            <person name="Spatafora J.W."/>
            <person name="Yadav J.S."/>
            <person name="Aerts A."/>
            <person name="Benoit I."/>
            <person name="Boyd A."/>
            <person name="Carlson A."/>
            <person name="Copeland A."/>
            <person name="Coutinho P.M."/>
            <person name="de Vries R.P."/>
            <person name="Ferreira P."/>
            <person name="Findley K."/>
            <person name="Foster B."/>
            <person name="Gaskell J."/>
            <person name="Glotzer D."/>
            <person name="Gorecki P."/>
            <person name="Heitman J."/>
            <person name="Hesse C."/>
            <person name="Hori C."/>
            <person name="Igarashi K."/>
            <person name="Jurgens J.A."/>
            <person name="Kallen N."/>
            <person name="Kersten P."/>
            <person name="Kohler A."/>
            <person name="Kuees U."/>
            <person name="Kumar T.K.A."/>
            <person name="Kuo A."/>
            <person name="LaButti K."/>
            <person name="Larrondo L.F."/>
            <person name="Lindquist E."/>
            <person name="Ling A."/>
            <person name="Lombard V."/>
            <person name="Lucas S."/>
            <person name="Lundell T."/>
            <person name="Martin R."/>
            <person name="McLaughlin D.J."/>
            <person name="Morgenstern I."/>
            <person name="Morin E."/>
            <person name="Murat C."/>
            <person name="Nagy L.G."/>
            <person name="Nolan M."/>
            <person name="Ohm R.A."/>
            <person name="Patyshakuliyeva A."/>
            <person name="Rokas A."/>
            <person name="Ruiz-Duenas F.J."/>
            <person name="Sabat G."/>
            <person name="Salamov A."/>
            <person name="Samejima M."/>
            <person name="Schmutz J."/>
            <person name="Slot J.C."/>
            <person name="St John F."/>
            <person name="Stenlid J."/>
            <person name="Sun H."/>
            <person name="Sun S."/>
            <person name="Syed K."/>
            <person name="Tsang A."/>
            <person name="Wiebenga A."/>
            <person name="Young D."/>
            <person name="Pisabarro A."/>
            <person name="Eastwood D.C."/>
            <person name="Martin F."/>
            <person name="Cullen D."/>
            <person name="Grigoriev I.V."/>
            <person name="Hibbett D.S."/>
        </authorList>
    </citation>
    <scope>NUCLEOTIDE SEQUENCE [LARGE SCALE GENOMIC DNA]</scope>
    <source>
        <strain evidence="2 3">LYAD-421 SS1</strain>
    </source>
</reference>
<gene>
    <name evidence="2" type="ORF">DICSQDRAFT_136533</name>
</gene>
<dbReference type="HOGENOM" id="CLU_536397_0_0_1"/>
<organism evidence="2 3">
    <name type="scientific">Dichomitus squalens (strain LYAD-421)</name>
    <name type="common">Western red white-rot fungus</name>
    <dbReference type="NCBI Taxonomy" id="732165"/>
    <lineage>
        <taxon>Eukaryota</taxon>
        <taxon>Fungi</taxon>
        <taxon>Dikarya</taxon>
        <taxon>Basidiomycota</taxon>
        <taxon>Agaricomycotina</taxon>
        <taxon>Agaricomycetes</taxon>
        <taxon>Polyporales</taxon>
        <taxon>Polyporaceae</taxon>
        <taxon>Dichomitus</taxon>
    </lineage>
</organism>
<protein>
    <submittedName>
        <fullName evidence="2">Uncharacterized protein</fullName>
    </submittedName>
</protein>
<feature type="region of interest" description="Disordered" evidence="1">
    <location>
        <begin position="431"/>
        <end position="457"/>
    </location>
</feature>
<dbReference type="RefSeq" id="XP_007365741.1">
    <property type="nucleotide sequence ID" value="XM_007365679.1"/>
</dbReference>
<evidence type="ECO:0000313" key="2">
    <source>
        <dbReference type="EMBL" id="EJF61646.1"/>
    </source>
</evidence>
<feature type="compositionally biased region" description="Low complexity" evidence="1">
    <location>
        <begin position="267"/>
        <end position="279"/>
    </location>
</feature>
<dbReference type="Proteomes" id="UP000053319">
    <property type="component" value="Unassembled WGS sequence"/>
</dbReference>
<dbReference type="EMBL" id="JH719409">
    <property type="protein sequence ID" value="EJF61646.1"/>
    <property type="molecule type" value="Genomic_DNA"/>
</dbReference>
<sequence length="495" mass="55045">MFNRTAEYLAHGARTFGPLAKLHPEQRQRLEKSSKKVGKVLGEMPLIDIIPASPRVVDGIVSEVKQSKKNGKSKKKAPPAPILRYKLAPFRRKSTRRVSGAAVCVSTRSRARKPVPNLDLEEHGWRIEADSLSPSRMSQARTPQGAIFLSPLSPLSPFSPIETSDMRQQRYYGLRQLARVSRAFRDTIVEELPSMAQVTEQVDNVNSYLDLYRIASARRRDPEADVASMNLDTAYTAYTDVTDVNEAYTACTMHTPVSTRHARRRSSSLSRIQHRSMSSNASASPIARTSFIVPHSASVCSFQDQPARYTLVINVPSPRTPALLIPFTASTAHSTRMSMSQSYTVVLSVPRDLKRDTLPETPADEDSPLQKQQKEARARAAILTAMMQSQPTTLALEDAAVPFAPRTPGPRAPYWVRQSYHVSAHGYVRRTHSYSRRSGMRVPPTPKTVRRERRQGWGGEWKAGKLAAAVEGLKEIKTPAPPVPEKDLGPVVVIR</sequence>
<name>R7SZY8_DICSQ</name>
<dbReference type="OMA" id="YRKSICP"/>
<evidence type="ECO:0000313" key="3">
    <source>
        <dbReference type="Proteomes" id="UP000053319"/>
    </source>
</evidence>
<proteinExistence type="predicted"/>
<feature type="region of interest" description="Disordered" evidence="1">
    <location>
        <begin position="355"/>
        <end position="375"/>
    </location>
</feature>